<dbReference type="InterPro" id="IPR007246">
    <property type="entry name" value="Gaa1"/>
</dbReference>
<dbReference type="AlphaFoldDB" id="A0A367YHK6"/>
<keyword evidence="1" id="KW-0472">Membrane</keyword>
<dbReference type="PIRSF" id="PIRSF036762">
    <property type="entry name" value="GAA1"/>
    <property type="match status" value="1"/>
</dbReference>
<dbReference type="PANTHER" id="PTHR13304">
    <property type="entry name" value="GLYCOSYLPHOSPHATIDYLINOSITOL ANCHOR ATTACHMENT 1 PROTEIN"/>
    <property type="match status" value="1"/>
</dbReference>
<dbReference type="GO" id="GO:0042765">
    <property type="term" value="C:GPI-anchor transamidase complex"/>
    <property type="evidence" value="ECO:0007669"/>
    <property type="project" value="InterPro"/>
</dbReference>
<reference evidence="2 3" key="1">
    <citation type="submission" date="2018-06" db="EMBL/GenBank/DDBJ databases">
        <title>Whole genome sequencing of Candida tropicalis (genome annotated by CSBL at Korea University).</title>
        <authorList>
            <person name="Ahn J."/>
        </authorList>
    </citation>
    <scope>NUCLEOTIDE SEQUENCE [LARGE SCALE GENOMIC DNA]</scope>
    <source>
        <strain evidence="2 3">ATCC 20962</strain>
    </source>
</reference>
<dbReference type="STRING" id="5486.A0A367YHK6"/>
<feature type="transmembrane region" description="Helical" evidence="1">
    <location>
        <begin position="520"/>
        <end position="543"/>
    </location>
</feature>
<dbReference type="GO" id="GO:0016255">
    <property type="term" value="P:attachment of GPI anchor to protein"/>
    <property type="evidence" value="ECO:0007669"/>
    <property type="project" value="TreeGrafter"/>
</dbReference>
<sequence>MALAETVIRKVKKLGLVPKAIRLLPKLSLLFAIFSCIWLVTLPQDGNYRNVYISENALMPAQATSYFRESEWNIVRGYREEIEKLKDQPILERNRVIGEWLKDSGLQLAYHNNGFANDTLYAIMHAPRGENTEAMAMVASWVNSDGEFNLGAISLAVTLARYFTKMSIWSKNIIFVFPENSHKPLRSWVEAYHTSLDETAGSIEAAIVMEYGDNGDYFEYYDMFYEGLNGQLPNLDLLNTANLVSYHEQIPVALQGISDRVIDYSTRLQTLFKGILKLTLTGLTDEVHGCEAFSGWQIQAVTIKARGREGRDVTQFGRVVDSTFRSVNNLLEKFHQSFFFYLMLSPKHFVSIGTYLPSAVLLAVSYAFSALNAVLNTGFDFKNSTVILLVMTFVELGCVGLAFTPVNQFVLLGLGVFTLLPKRNLFKAEVAYPLVALALFSLALLITALLIVHFALAFTIGVLALPLTFVPTLMKKQSPYTSLCLIVSNPFAVVVAGGYILGHPELFTRLTTAWDDLQCWTWFVVVLGWFPAWLLIAIGYWGYTPLKEKTE</sequence>
<keyword evidence="3" id="KW-1185">Reference proteome</keyword>
<feature type="transmembrane region" description="Helical" evidence="1">
    <location>
        <begin position="387"/>
        <end position="414"/>
    </location>
</feature>
<dbReference type="Proteomes" id="UP000253472">
    <property type="component" value="Unassembled WGS sequence"/>
</dbReference>
<name>A0A367YHK6_9ASCO</name>
<dbReference type="EMBL" id="QLNQ01000021">
    <property type="protein sequence ID" value="RCK65069.1"/>
    <property type="molecule type" value="Genomic_DNA"/>
</dbReference>
<protein>
    <submittedName>
        <fullName evidence="2">GPI transamidase component GAA1</fullName>
    </submittedName>
</protein>
<evidence type="ECO:0000313" key="3">
    <source>
        <dbReference type="Proteomes" id="UP000253472"/>
    </source>
</evidence>
<evidence type="ECO:0000313" key="2">
    <source>
        <dbReference type="EMBL" id="RCK65069.1"/>
    </source>
</evidence>
<organism evidence="2 3">
    <name type="scientific">Candida viswanathii</name>
    <dbReference type="NCBI Taxonomy" id="5486"/>
    <lineage>
        <taxon>Eukaryota</taxon>
        <taxon>Fungi</taxon>
        <taxon>Dikarya</taxon>
        <taxon>Ascomycota</taxon>
        <taxon>Saccharomycotina</taxon>
        <taxon>Pichiomycetes</taxon>
        <taxon>Debaryomycetaceae</taxon>
        <taxon>Candida/Lodderomyces clade</taxon>
        <taxon>Candida</taxon>
    </lineage>
</organism>
<feature type="transmembrane region" description="Helical" evidence="1">
    <location>
        <begin position="434"/>
        <end position="467"/>
    </location>
</feature>
<feature type="transmembrane region" description="Helical" evidence="1">
    <location>
        <begin position="479"/>
        <end position="500"/>
    </location>
</feature>
<comment type="caution">
    <text evidence="2">The sequence shown here is derived from an EMBL/GenBank/DDBJ whole genome shotgun (WGS) entry which is preliminary data.</text>
</comment>
<proteinExistence type="predicted"/>
<gene>
    <name evidence="2" type="primary">GAA1</name>
    <name evidence="2" type="ORF">Cantr_01003</name>
</gene>
<dbReference type="Pfam" id="PF04114">
    <property type="entry name" value="Gaa1"/>
    <property type="match status" value="2"/>
</dbReference>
<feature type="transmembrane region" description="Helical" evidence="1">
    <location>
        <begin position="20"/>
        <end position="40"/>
    </location>
</feature>
<dbReference type="OrthoDB" id="445301at2759"/>
<dbReference type="PANTHER" id="PTHR13304:SF0">
    <property type="entry name" value="GLYCOSYLPHOSPHATIDYLINOSITOL ANCHOR ATTACHMENT 1 PROTEIN"/>
    <property type="match status" value="1"/>
</dbReference>
<keyword evidence="1" id="KW-1133">Transmembrane helix</keyword>
<keyword evidence="1" id="KW-0812">Transmembrane</keyword>
<feature type="transmembrane region" description="Helical" evidence="1">
    <location>
        <begin position="355"/>
        <end position="375"/>
    </location>
</feature>
<accession>A0A367YHK6</accession>
<evidence type="ECO:0000256" key="1">
    <source>
        <dbReference type="SAM" id="Phobius"/>
    </source>
</evidence>